<dbReference type="InterPro" id="IPR000436">
    <property type="entry name" value="Sushi_SCR_CCP_dom"/>
</dbReference>
<evidence type="ECO:0000313" key="8">
    <source>
        <dbReference type="EMBL" id="CAK6964442.1"/>
    </source>
</evidence>
<feature type="domain" description="Sushi" evidence="7">
    <location>
        <begin position="681"/>
        <end position="740"/>
    </location>
</feature>
<evidence type="ECO:0000256" key="4">
    <source>
        <dbReference type="ARBA" id="ARBA00023157"/>
    </source>
</evidence>
<accession>A0AAV1P113</accession>
<feature type="domain" description="Sushi" evidence="7">
    <location>
        <begin position="511"/>
        <end position="566"/>
    </location>
</feature>
<dbReference type="CDD" id="cd00033">
    <property type="entry name" value="CCP"/>
    <property type="match status" value="4"/>
</dbReference>
<organism evidence="8 9">
    <name type="scientific">Scomber scombrus</name>
    <name type="common">Atlantic mackerel</name>
    <name type="synonym">Scomber vernalis</name>
    <dbReference type="NCBI Taxonomy" id="13677"/>
    <lineage>
        <taxon>Eukaryota</taxon>
        <taxon>Metazoa</taxon>
        <taxon>Chordata</taxon>
        <taxon>Craniata</taxon>
        <taxon>Vertebrata</taxon>
        <taxon>Euteleostomi</taxon>
        <taxon>Actinopterygii</taxon>
        <taxon>Neopterygii</taxon>
        <taxon>Teleostei</taxon>
        <taxon>Neoteleostei</taxon>
        <taxon>Acanthomorphata</taxon>
        <taxon>Pelagiaria</taxon>
        <taxon>Scombriformes</taxon>
        <taxon>Scombridae</taxon>
        <taxon>Scomber</taxon>
    </lineage>
</organism>
<feature type="domain" description="Sushi" evidence="7">
    <location>
        <begin position="209"/>
        <end position="269"/>
    </location>
</feature>
<comment type="caution">
    <text evidence="8">The sequence shown here is derived from an EMBL/GenBank/DDBJ whole genome shotgun (WGS) entry which is preliminary data.</text>
</comment>
<dbReference type="EMBL" id="CAWUFR010000073">
    <property type="protein sequence ID" value="CAK6964442.1"/>
    <property type="molecule type" value="Genomic_DNA"/>
</dbReference>
<comment type="caution">
    <text evidence="5">Lacks conserved residue(s) required for the propagation of feature annotation.</text>
</comment>
<keyword evidence="9" id="KW-1185">Reference proteome</keyword>
<feature type="domain" description="Sushi" evidence="7">
    <location>
        <begin position="333"/>
        <end position="393"/>
    </location>
</feature>
<name>A0AAV1P113_SCOSC</name>
<dbReference type="Gene3D" id="2.10.70.10">
    <property type="entry name" value="Complement Module, domain 1"/>
    <property type="match status" value="11"/>
</dbReference>
<feature type="domain" description="Sushi" evidence="7">
    <location>
        <begin position="394"/>
        <end position="451"/>
    </location>
</feature>
<feature type="disulfide bond" evidence="5">
    <location>
        <begin position="118"/>
        <end position="145"/>
    </location>
</feature>
<dbReference type="Pfam" id="PF00084">
    <property type="entry name" value="Sushi"/>
    <property type="match status" value="7"/>
</dbReference>
<keyword evidence="3 6" id="KW-0732">Signal</keyword>
<keyword evidence="2 5" id="KW-0768">Sushi</keyword>
<dbReference type="SUPFAM" id="SSF57535">
    <property type="entry name" value="Complement control module/SCR domain"/>
    <property type="match status" value="8"/>
</dbReference>
<feature type="disulfide bond" evidence="5">
    <location>
        <begin position="683"/>
        <end position="726"/>
    </location>
</feature>
<feature type="domain" description="Sushi" evidence="7">
    <location>
        <begin position="148"/>
        <end position="208"/>
    </location>
</feature>
<feature type="disulfide bond" evidence="5">
    <location>
        <begin position="150"/>
        <end position="193"/>
    </location>
</feature>
<dbReference type="SMART" id="SM00032">
    <property type="entry name" value="CCP"/>
    <property type="match status" value="13"/>
</dbReference>
<feature type="chain" id="PRO_5043651321" evidence="6">
    <location>
        <begin position="23"/>
        <end position="798"/>
    </location>
</feature>
<evidence type="ECO:0000256" key="2">
    <source>
        <dbReference type="ARBA" id="ARBA00022659"/>
    </source>
</evidence>
<comment type="subcellular location">
    <subcellularLocation>
        <location evidence="1">Virion</location>
    </subcellularLocation>
</comment>
<keyword evidence="4 5" id="KW-1015">Disulfide bond</keyword>
<dbReference type="InterPro" id="IPR051503">
    <property type="entry name" value="ComplSys_Reg/VirEntry_Med"/>
</dbReference>
<dbReference type="PANTHER" id="PTHR45785:SF2">
    <property type="entry name" value="COMPLEMENT FACTOR H-RELATED"/>
    <property type="match status" value="1"/>
</dbReference>
<dbReference type="PANTHER" id="PTHR45785">
    <property type="entry name" value="COMPLEMENT FACTOR H-RELATED"/>
    <property type="match status" value="1"/>
</dbReference>
<sequence>MHVITQICVLFLWMHTVTFVTSIDCTLEQFINSGLYDSNFDTSNLESSYIGGKQVRVGCNVGFSGFFKLICTDDGWKRSVGGVCKARSCGHPGDAQFADFHLEIGEDFVFGSKVMYTCHKGYQMVSRINFRTCLAQGWDGAVPVCEAQQCPVIRVENNVQVIGDPEEANYGNVIRFSCKLRNQILEGPAEIYCDENGQWSDTAPICKEVTCAPPKIEDGYVREEKPVYQEHEVLDFACDHHYRRSDGIPSKCTKLGTSAVWSPTPLCEPIKCKVNRLEGTTFDPPYKNLFSPGETVRVICDKKYWVSTPQEVSATPTCLNDGEWTFRPICKEVTCYDRRQSNMDYWQSSRWWSTPTLGDTREFTCSRGYKSRGGARSVTCTRDGWKPDPACQEITCDREDVPNTDIVGDNKQKYKLEEQVRYVCKDGYEGSFTRTCGENGWNKGWSERCTEIKCQVKLFQHTDIDRSTSEYKSEYKYNERVDYVCKNDYEGSFTLTCGKAGWIGNQQCTRKQCEKLDINNADLIQNEKQSYNQGDRVQYACRNDSNRRFIITCEQGVWTGVQKCEACSKPDVAHGFAVEINGTLYYSCNAGYKLSSKGWWGEATCNDGKWSNLQQCIANNRCGEVPMIPNMEVTPVRGRHQIITVTCKEGYRAQIDSLTCRGGKWDTNGKLHREICKPIQSLCKPPLKIENTVVTTSYQKEYLSGNSVTYRCRNRYTIEGDDTITCEDGQWEKKDIACTLYCNTEAKQWRVIDNKDKHMNGSVIKYSCTTGEEDEGTATCIDGKWIETVQCEASTQGQ</sequence>
<dbReference type="PROSITE" id="PS50923">
    <property type="entry name" value="SUSHI"/>
    <property type="match status" value="8"/>
</dbReference>
<dbReference type="InterPro" id="IPR035976">
    <property type="entry name" value="Sushi/SCR/CCP_sf"/>
</dbReference>
<evidence type="ECO:0000256" key="1">
    <source>
        <dbReference type="ARBA" id="ARBA00004328"/>
    </source>
</evidence>
<dbReference type="Proteomes" id="UP001314229">
    <property type="component" value="Unassembled WGS sequence"/>
</dbReference>
<dbReference type="AlphaFoldDB" id="A0AAV1P113"/>
<feature type="domain" description="Sushi" evidence="7">
    <location>
        <begin position="270"/>
        <end position="332"/>
    </location>
</feature>
<feature type="signal peptide" evidence="6">
    <location>
        <begin position="1"/>
        <end position="22"/>
    </location>
</feature>
<evidence type="ECO:0000256" key="3">
    <source>
        <dbReference type="ARBA" id="ARBA00022729"/>
    </source>
</evidence>
<protein>
    <submittedName>
        <fullName evidence="8">Complement factor H-like isoform X1</fullName>
    </submittedName>
</protein>
<evidence type="ECO:0000259" key="7">
    <source>
        <dbReference type="PROSITE" id="PS50923"/>
    </source>
</evidence>
<evidence type="ECO:0000256" key="5">
    <source>
        <dbReference type="PROSITE-ProRule" id="PRU00302"/>
    </source>
</evidence>
<gene>
    <name evidence="8" type="ORF">FSCOSCO3_A003306</name>
</gene>
<evidence type="ECO:0000313" key="9">
    <source>
        <dbReference type="Proteomes" id="UP001314229"/>
    </source>
</evidence>
<proteinExistence type="predicted"/>
<reference evidence="8 9" key="1">
    <citation type="submission" date="2024-01" db="EMBL/GenBank/DDBJ databases">
        <authorList>
            <person name="Alioto T."/>
            <person name="Alioto T."/>
            <person name="Gomez Garrido J."/>
        </authorList>
    </citation>
    <scope>NUCLEOTIDE SEQUENCE [LARGE SCALE GENOMIC DNA]</scope>
</reference>
<evidence type="ECO:0000256" key="6">
    <source>
        <dbReference type="SAM" id="SignalP"/>
    </source>
</evidence>
<feature type="domain" description="Sushi" evidence="7">
    <location>
        <begin position="87"/>
        <end position="147"/>
    </location>
</feature>